<dbReference type="Proteomes" id="UP000717996">
    <property type="component" value="Unassembled WGS sequence"/>
</dbReference>
<comment type="caution">
    <text evidence="1">The sequence shown here is derived from an EMBL/GenBank/DDBJ whole genome shotgun (WGS) entry which is preliminary data.</text>
</comment>
<evidence type="ECO:0000313" key="2">
    <source>
        <dbReference type="Proteomes" id="UP000717996"/>
    </source>
</evidence>
<protein>
    <submittedName>
        <fullName evidence="1">Uncharacterized protein</fullName>
    </submittedName>
</protein>
<name>A0A9P6Y4S4_RHIOR</name>
<dbReference type="AlphaFoldDB" id="A0A9P6Y4S4"/>
<reference evidence="1" key="1">
    <citation type="journal article" date="2020" name="Microb. Genom.">
        <title>Genetic diversity of clinical and environmental Mucorales isolates obtained from an investigation of mucormycosis cases among solid organ transplant recipients.</title>
        <authorList>
            <person name="Nguyen M.H."/>
            <person name="Kaul D."/>
            <person name="Muto C."/>
            <person name="Cheng S.J."/>
            <person name="Richter R.A."/>
            <person name="Bruno V.M."/>
            <person name="Liu G."/>
            <person name="Beyhan S."/>
            <person name="Sundermann A.J."/>
            <person name="Mounaud S."/>
            <person name="Pasculle A.W."/>
            <person name="Nierman W.C."/>
            <person name="Driscoll E."/>
            <person name="Cumbie R."/>
            <person name="Clancy C.J."/>
            <person name="Dupont C.L."/>
        </authorList>
    </citation>
    <scope>NUCLEOTIDE SEQUENCE</scope>
    <source>
        <strain evidence="1">GL16</strain>
    </source>
</reference>
<dbReference type="OrthoDB" id="2282777at2759"/>
<evidence type="ECO:0000313" key="1">
    <source>
        <dbReference type="EMBL" id="KAG1539205.1"/>
    </source>
</evidence>
<dbReference type="EMBL" id="JAANIT010001675">
    <property type="protein sequence ID" value="KAG1539205.1"/>
    <property type="molecule type" value="Genomic_DNA"/>
</dbReference>
<gene>
    <name evidence="1" type="ORF">G6F51_009286</name>
</gene>
<sequence>MNDILSKVWGYSNLFDESSPSSSNKWCNDKKLSFLKTEVKRRRSDASKRTSLRSLFVLKEEFIGDVIDDIINYLPKYQQYIEELKKEGCFIVGYVRKSKQEIDVDNRIRLLQLMVDRLHSRSLVDKVFVSVSCSSNDPLVQRDINPNDIIEKLKHVDGDMQDLLKLVTVSEKICLVTLDFAGLTTSSKDLKDFVENNNSIKRIIVDNLPHTNTINIVGRDEILANHEKLKMFEGRSKLNQRSK</sequence>
<proteinExistence type="predicted"/>
<accession>A0A9P6Y4S4</accession>
<organism evidence="1 2">
    <name type="scientific">Rhizopus oryzae</name>
    <name type="common">Mucormycosis agent</name>
    <name type="synonym">Rhizopus arrhizus var. delemar</name>
    <dbReference type="NCBI Taxonomy" id="64495"/>
    <lineage>
        <taxon>Eukaryota</taxon>
        <taxon>Fungi</taxon>
        <taxon>Fungi incertae sedis</taxon>
        <taxon>Mucoromycota</taxon>
        <taxon>Mucoromycotina</taxon>
        <taxon>Mucoromycetes</taxon>
        <taxon>Mucorales</taxon>
        <taxon>Mucorineae</taxon>
        <taxon>Rhizopodaceae</taxon>
        <taxon>Rhizopus</taxon>
    </lineage>
</organism>